<dbReference type="Proteomes" id="UP001165667">
    <property type="component" value="Unassembled WGS sequence"/>
</dbReference>
<dbReference type="EMBL" id="JAMOIM010000035">
    <property type="protein sequence ID" value="MCW6511911.1"/>
    <property type="molecule type" value="Genomic_DNA"/>
</dbReference>
<gene>
    <name evidence="2" type="ORF">M8523_28550</name>
</gene>
<name>A0AA42CMS9_9HYPH</name>
<feature type="transmembrane region" description="Helical" evidence="1">
    <location>
        <begin position="73"/>
        <end position="90"/>
    </location>
</feature>
<keyword evidence="1" id="KW-0472">Membrane</keyword>
<dbReference type="RefSeq" id="WP_282588287.1">
    <property type="nucleotide sequence ID" value="NZ_JAMOIM010000035.1"/>
</dbReference>
<dbReference type="InterPro" id="IPR017581">
    <property type="entry name" value="AtpR-like"/>
</dbReference>
<keyword evidence="1" id="KW-0812">Transmembrane</keyword>
<protein>
    <submittedName>
        <fullName evidence="2">ATP synthase subunit I</fullName>
    </submittedName>
</protein>
<sequence>MSAWAFHGWPSVAASLAAYFAGGLALGGVHFGGLWWTARLFAGGDRLLLALGVMLGRIVLLGGLLTLVSFAGAPPLLAAAAGVLLARPVVTRRIRRVVA</sequence>
<evidence type="ECO:0000256" key="1">
    <source>
        <dbReference type="SAM" id="Phobius"/>
    </source>
</evidence>
<feature type="transmembrane region" description="Helical" evidence="1">
    <location>
        <begin position="12"/>
        <end position="35"/>
    </location>
</feature>
<accession>A0AA42CMS9</accession>
<keyword evidence="1" id="KW-1133">Transmembrane helix</keyword>
<dbReference type="AlphaFoldDB" id="A0AA42CMS9"/>
<evidence type="ECO:0000313" key="3">
    <source>
        <dbReference type="Proteomes" id="UP001165667"/>
    </source>
</evidence>
<organism evidence="2 3">
    <name type="scientific">Lichenifustis flavocetrariae</name>
    <dbReference type="NCBI Taxonomy" id="2949735"/>
    <lineage>
        <taxon>Bacteria</taxon>
        <taxon>Pseudomonadati</taxon>
        <taxon>Pseudomonadota</taxon>
        <taxon>Alphaproteobacteria</taxon>
        <taxon>Hyphomicrobiales</taxon>
        <taxon>Lichenihabitantaceae</taxon>
        <taxon>Lichenifustis</taxon>
    </lineage>
</organism>
<reference evidence="2" key="1">
    <citation type="submission" date="2022-05" db="EMBL/GenBank/DDBJ databases">
        <authorList>
            <person name="Pankratov T."/>
        </authorList>
    </citation>
    <scope>NUCLEOTIDE SEQUENCE</scope>
    <source>
        <strain evidence="2">BP6-180914</strain>
    </source>
</reference>
<proteinExistence type="predicted"/>
<dbReference type="Pfam" id="PF12966">
    <property type="entry name" value="AtpR"/>
    <property type="match status" value="1"/>
</dbReference>
<keyword evidence="3" id="KW-1185">Reference proteome</keyword>
<feature type="transmembrane region" description="Helical" evidence="1">
    <location>
        <begin position="47"/>
        <end position="67"/>
    </location>
</feature>
<evidence type="ECO:0000313" key="2">
    <source>
        <dbReference type="EMBL" id="MCW6511911.1"/>
    </source>
</evidence>
<comment type="caution">
    <text evidence="2">The sequence shown here is derived from an EMBL/GenBank/DDBJ whole genome shotgun (WGS) entry which is preliminary data.</text>
</comment>